<evidence type="ECO:0000313" key="2">
    <source>
        <dbReference type="EMBL" id="MBV2361579.1"/>
    </source>
</evidence>
<proteinExistence type="predicted"/>
<protein>
    <recommendedName>
        <fullName evidence="4">DUF2946 domain-containing protein</fullName>
    </recommendedName>
</protein>
<keyword evidence="1" id="KW-0732">Signal</keyword>
<evidence type="ECO:0000313" key="3">
    <source>
        <dbReference type="Proteomes" id="UP001166293"/>
    </source>
</evidence>
<feature type="chain" id="PRO_5046032670" description="DUF2946 domain-containing protein" evidence="1">
    <location>
        <begin position="22"/>
        <end position="146"/>
    </location>
</feature>
<evidence type="ECO:0000256" key="1">
    <source>
        <dbReference type="SAM" id="SignalP"/>
    </source>
</evidence>
<name>A0ABS6NC37_9RHOB</name>
<evidence type="ECO:0008006" key="4">
    <source>
        <dbReference type="Google" id="ProtNLM"/>
    </source>
</evidence>
<reference evidence="2" key="1">
    <citation type="submission" date="2021-06" db="EMBL/GenBank/DDBJ databases">
        <title>Thalassococcus sp. CAU 1522 isolated from sea sand, Republic of Korea.</title>
        <authorList>
            <person name="Kim W."/>
        </authorList>
    </citation>
    <scope>NUCLEOTIDE SEQUENCE</scope>
    <source>
        <strain evidence="2">CAU 1522</strain>
    </source>
</reference>
<accession>A0ABS6NC37</accession>
<feature type="signal peptide" evidence="1">
    <location>
        <begin position="1"/>
        <end position="21"/>
    </location>
</feature>
<sequence length="146" mass="15107">MRVFLSIVSAILVSLNGTLVAAGHSAGGGTLAMVICAGDSVETVWVDGNGQPVDESQTDCDCDTCLCAIGFGDLFHPPASPMDFGTVVAAHGTGGAQFDGATNIQKPMPRGPPLAVLSEIRPHFHLRLSGQRPASWVTNGFDQVTT</sequence>
<keyword evidence="3" id="KW-1185">Reference proteome</keyword>
<dbReference type="RefSeq" id="WP_217779968.1">
    <property type="nucleotide sequence ID" value="NZ_JAHRWL010000003.1"/>
</dbReference>
<dbReference type="EMBL" id="JAHRWL010000003">
    <property type="protein sequence ID" value="MBV2361579.1"/>
    <property type="molecule type" value="Genomic_DNA"/>
</dbReference>
<comment type="caution">
    <text evidence="2">The sequence shown here is derived from an EMBL/GenBank/DDBJ whole genome shotgun (WGS) entry which is preliminary data.</text>
</comment>
<gene>
    <name evidence="2" type="ORF">KUH32_17580</name>
</gene>
<organism evidence="2 3">
    <name type="scientific">Thalassococcus arenae</name>
    <dbReference type="NCBI Taxonomy" id="2851652"/>
    <lineage>
        <taxon>Bacteria</taxon>
        <taxon>Pseudomonadati</taxon>
        <taxon>Pseudomonadota</taxon>
        <taxon>Alphaproteobacteria</taxon>
        <taxon>Rhodobacterales</taxon>
        <taxon>Roseobacteraceae</taxon>
        <taxon>Thalassococcus</taxon>
    </lineage>
</organism>
<dbReference type="Proteomes" id="UP001166293">
    <property type="component" value="Unassembled WGS sequence"/>
</dbReference>